<dbReference type="SUPFAM" id="SSF47336">
    <property type="entry name" value="ACP-like"/>
    <property type="match status" value="1"/>
</dbReference>
<protein>
    <submittedName>
        <fullName evidence="2">Acyl carrier protein</fullName>
    </submittedName>
</protein>
<name>A0A939JL29_9ACTN</name>
<dbReference type="RefSeq" id="WP_206968218.1">
    <property type="nucleotide sequence ID" value="NZ_BAAAJJ010000025.1"/>
</dbReference>
<dbReference type="Gene3D" id="1.10.1200.10">
    <property type="entry name" value="ACP-like"/>
    <property type="match status" value="1"/>
</dbReference>
<comment type="caution">
    <text evidence="2">The sequence shown here is derived from an EMBL/GenBank/DDBJ whole genome shotgun (WGS) entry which is preliminary data.</text>
</comment>
<dbReference type="Pfam" id="PF00550">
    <property type="entry name" value="PP-binding"/>
    <property type="match status" value="1"/>
</dbReference>
<accession>A0A939JL29</accession>
<dbReference type="EMBL" id="JAFLRJ010000396">
    <property type="protein sequence ID" value="MBO0516452.1"/>
    <property type="molecule type" value="Genomic_DNA"/>
</dbReference>
<gene>
    <name evidence="2" type="ORF">J0695_32475</name>
</gene>
<proteinExistence type="predicted"/>
<keyword evidence="3" id="KW-1185">Reference proteome</keyword>
<dbReference type="AlphaFoldDB" id="A0A939JL29"/>
<evidence type="ECO:0000313" key="3">
    <source>
        <dbReference type="Proteomes" id="UP000664167"/>
    </source>
</evidence>
<evidence type="ECO:0000313" key="2">
    <source>
        <dbReference type="EMBL" id="MBO0516452.1"/>
    </source>
</evidence>
<evidence type="ECO:0000259" key="1">
    <source>
        <dbReference type="Pfam" id="PF00550"/>
    </source>
</evidence>
<reference evidence="2" key="1">
    <citation type="submission" date="2021-03" db="EMBL/GenBank/DDBJ databases">
        <title>Streptomyces poriferae sp. nov., a novel marine sponge-derived Actinobacteria species with anti-MRSA activity.</title>
        <authorList>
            <person name="Sandoval-Powers M."/>
            <person name="Kralova S."/>
            <person name="Nguyen G.-S."/>
            <person name="Fawwal D."/>
            <person name="Degnes K."/>
            <person name="Klinkenberg G."/>
            <person name="Sletta H."/>
            <person name="Wentzel A."/>
            <person name="Liles M.R."/>
        </authorList>
    </citation>
    <scope>NUCLEOTIDE SEQUENCE</scope>
    <source>
        <strain evidence="2">DSM 41794</strain>
    </source>
</reference>
<dbReference type="InterPro" id="IPR009081">
    <property type="entry name" value="PP-bd_ACP"/>
</dbReference>
<dbReference type="Proteomes" id="UP000664167">
    <property type="component" value="Unassembled WGS sequence"/>
</dbReference>
<dbReference type="InterPro" id="IPR036736">
    <property type="entry name" value="ACP-like_sf"/>
</dbReference>
<feature type="domain" description="Carrier" evidence="1">
    <location>
        <begin position="25"/>
        <end position="80"/>
    </location>
</feature>
<sequence length="91" mass="9911">MTTAAVTEDQILLKITEYVGKTFLDETEESSELTESTPLLQLGILNSRNTGRLLAYIYEEFGITVPPTQITGKHFANLASITALVAELHGA</sequence>
<organism evidence="2 3">
    <name type="scientific">Streptomyces beijiangensis</name>
    <dbReference type="NCBI Taxonomy" id="163361"/>
    <lineage>
        <taxon>Bacteria</taxon>
        <taxon>Bacillati</taxon>
        <taxon>Actinomycetota</taxon>
        <taxon>Actinomycetes</taxon>
        <taxon>Kitasatosporales</taxon>
        <taxon>Streptomycetaceae</taxon>
        <taxon>Streptomyces</taxon>
    </lineage>
</organism>